<keyword evidence="5" id="KW-0874">Quinone</keyword>
<comment type="similarity">
    <text evidence="2">Belongs to the VKOR family.</text>
</comment>
<evidence type="ECO:0000256" key="12">
    <source>
        <dbReference type="SAM" id="Phobius"/>
    </source>
</evidence>
<dbReference type="PANTHER" id="PTHR14519:SF8">
    <property type="entry name" value="VITAMIN K EPOXIDE REDUCTASE COMPLEX SUBUNIT 1"/>
    <property type="match status" value="1"/>
</dbReference>
<dbReference type="GO" id="GO:0042373">
    <property type="term" value="P:vitamin K metabolic process"/>
    <property type="evidence" value="ECO:0007669"/>
    <property type="project" value="InterPro"/>
</dbReference>
<keyword evidence="6" id="KW-0256">Endoplasmic reticulum</keyword>
<evidence type="ECO:0000313" key="15">
    <source>
        <dbReference type="Proteomes" id="UP000770661"/>
    </source>
</evidence>
<evidence type="ECO:0000256" key="1">
    <source>
        <dbReference type="ARBA" id="ARBA00004477"/>
    </source>
</evidence>
<dbReference type="Proteomes" id="UP000770661">
    <property type="component" value="Unassembled WGS sequence"/>
</dbReference>
<keyword evidence="7 12" id="KW-1133">Transmembrane helix</keyword>
<gene>
    <name evidence="14" type="primary">VKORC1</name>
    <name evidence="14" type="ORF">GWK47_012973</name>
</gene>
<dbReference type="AlphaFoldDB" id="A0A8J4XWX3"/>
<keyword evidence="9 12" id="KW-0472">Membrane</keyword>
<evidence type="ECO:0000256" key="11">
    <source>
        <dbReference type="ARBA" id="ARBA00023284"/>
    </source>
</evidence>
<dbReference type="OrthoDB" id="17010at2759"/>
<keyword evidence="15" id="KW-1185">Reference proteome</keyword>
<feature type="domain" description="Vitamin K epoxide reductase" evidence="13">
    <location>
        <begin position="10"/>
        <end position="114"/>
    </location>
</feature>
<dbReference type="InterPro" id="IPR012932">
    <property type="entry name" value="VKOR"/>
</dbReference>
<reference evidence="14" key="1">
    <citation type="submission" date="2020-07" db="EMBL/GenBank/DDBJ databases">
        <title>The High-quality genome of the commercially important snow crab, Chionoecetes opilio.</title>
        <authorList>
            <person name="Jeong J.-H."/>
            <person name="Ryu S."/>
        </authorList>
    </citation>
    <scope>NUCLEOTIDE SEQUENCE</scope>
    <source>
        <strain evidence="14">MADBK_172401_WGS</strain>
        <tissue evidence="14">Digestive gland</tissue>
    </source>
</reference>
<evidence type="ECO:0000259" key="13">
    <source>
        <dbReference type="SMART" id="SM00756"/>
    </source>
</evidence>
<dbReference type="CDD" id="cd12917">
    <property type="entry name" value="VKOR_euk"/>
    <property type="match status" value="1"/>
</dbReference>
<dbReference type="GO" id="GO:0047057">
    <property type="term" value="F:vitamin-K-epoxide reductase (warfarin-sensitive) activity"/>
    <property type="evidence" value="ECO:0007669"/>
    <property type="project" value="UniProtKB-EC"/>
</dbReference>
<sequence>MGHPSPSSAVKSYQRIRYGMMAVSCVGVMLSTYALHVEVSKEANTTYRALCDISAAVSCSKVFTSRFGKGFGLVGQLLGEDHVLNQPNSIFGIIFYAIIIILGKEQPRDALIGVV</sequence>
<evidence type="ECO:0000256" key="3">
    <source>
        <dbReference type="ARBA" id="ARBA00012278"/>
    </source>
</evidence>
<protein>
    <recommendedName>
        <fullName evidence="3">vitamin-K-epoxide reductase (warfarin-sensitive)</fullName>
        <ecNumber evidence="3">1.17.4.4</ecNumber>
    </recommendedName>
</protein>
<dbReference type="EMBL" id="JACEEZ010020103">
    <property type="protein sequence ID" value="KAG0715002.1"/>
    <property type="molecule type" value="Genomic_DNA"/>
</dbReference>
<keyword evidence="10" id="KW-1015">Disulfide bond</keyword>
<dbReference type="Gene3D" id="1.20.1440.130">
    <property type="entry name" value="VKOR domain"/>
    <property type="match status" value="1"/>
</dbReference>
<comment type="caution">
    <text evidence="14">The sequence shown here is derived from an EMBL/GenBank/DDBJ whole genome shotgun (WGS) entry which is preliminary data.</text>
</comment>
<accession>A0A8J4XWX3</accession>
<name>A0A8J4XWX3_CHIOP</name>
<keyword evidence="4 12" id="KW-0812">Transmembrane</keyword>
<comment type="subcellular location">
    <subcellularLocation>
        <location evidence="1">Endoplasmic reticulum membrane</location>
        <topology evidence="1">Multi-pass membrane protein</topology>
    </subcellularLocation>
</comment>
<dbReference type="GO" id="GO:0048038">
    <property type="term" value="F:quinone binding"/>
    <property type="evidence" value="ECO:0007669"/>
    <property type="project" value="UniProtKB-KW"/>
</dbReference>
<evidence type="ECO:0000256" key="4">
    <source>
        <dbReference type="ARBA" id="ARBA00022692"/>
    </source>
</evidence>
<feature type="transmembrane region" description="Helical" evidence="12">
    <location>
        <begin position="16"/>
        <end position="35"/>
    </location>
</feature>
<dbReference type="GO" id="GO:0005789">
    <property type="term" value="C:endoplasmic reticulum membrane"/>
    <property type="evidence" value="ECO:0007669"/>
    <property type="project" value="UniProtKB-SubCell"/>
</dbReference>
<evidence type="ECO:0000256" key="6">
    <source>
        <dbReference type="ARBA" id="ARBA00022824"/>
    </source>
</evidence>
<dbReference type="Pfam" id="PF07884">
    <property type="entry name" value="VKOR"/>
    <property type="match status" value="1"/>
</dbReference>
<evidence type="ECO:0000313" key="14">
    <source>
        <dbReference type="EMBL" id="KAG0715002.1"/>
    </source>
</evidence>
<organism evidence="14 15">
    <name type="scientific">Chionoecetes opilio</name>
    <name type="common">Atlantic snow crab</name>
    <name type="synonym">Cancer opilio</name>
    <dbReference type="NCBI Taxonomy" id="41210"/>
    <lineage>
        <taxon>Eukaryota</taxon>
        <taxon>Metazoa</taxon>
        <taxon>Ecdysozoa</taxon>
        <taxon>Arthropoda</taxon>
        <taxon>Crustacea</taxon>
        <taxon>Multicrustacea</taxon>
        <taxon>Malacostraca</taxon>
        <taxon>Eumalacostraca</taxon>
        <taxon>Eucarida</taxon>
        <taxon>Decapoda</taxon>
        <taxon>Pleocyemata</taxon>
        <taxon>Brachyura</taxon>
        <taxon>Eubrachyura</taxon>
        <taxon>Majoidea</taxon>
        <taxon>Majidae</taxon>
        <taxon>Chionoecetes</taxon>
    </lineage>
</organism>
<dbReference type="SMART" id="SM00756">
    <property type="entry name" value="VKc"/>
    <property type="match status" value="1"/>
</dbReference>
<evidence type="ECO:0000256" key="10">
    <source>
        <dbReference type="ARBA" id="ARBA00023157"/>
    </source>
</evidence>
<keyword evidence="8" id="KW-0560">Oxidoreductase</keyword>
<keyword evidence="11" id="KW-0676">Redox-active center</keyword>
<evidence type="ECO:0000256" key="7">
    <source>
        <dbReference type="ARBA" id="ARBA00022989"/>
    </source>
</evidence>
<dbReference type="EC" id="1.17.4.4" evidence="3"/>
<evidence type="ECO:0000256" key="9">
    <source>
        <dbReference type="ARBA" id="ARBA00023136"/>
    </source>
</evidence>
<dbReference type="InterPro" id="IPR042406">
    <property type="entry name" value="VKORC1/VKORC1L1"/>
</dbReference>
<dbReference type="PANTHER" id="PTHR14519">
    <property type="entry name" value="VITAMIN K EPOXIDE REDUCTASE COMPLEX, SUBUNIT 1"/>
    <property type="match status" value="1"/>
</dbReference>
<proteinExistence type="inferred from homology"/>
<evidence type="ECO:0000256" key="8">
    <source>
        <dbReference type="ARBA" id="ARBA00023002"/>
    </source>
</evidence>
<dbReference type="InterPro" id="IPR038354">
    <property type="entry name" value="VKOR_sf"/>
</dbReference>
<evidence type="ECO:0000256" key="5">
    <source>
        <dbReference type="ARBA" id="ARBA00022719"/>
    </source>
</evidence>
<evidence type="ECO:0000256" key="2">
    <source>
        <dbReference type="ARBA" id="ARBA00006214"/>
    </source>
</evidence>